<keyword evidence="3" id="KW-1185">Reference proteome</keyword>
<evidence type="ECO:0000313" key="3">
    <source>
        <dbReference type="Proteomes" id="UP001497512"/>
    </source>
</evidence>
<name>A0ABP0V3H8_9BRYO</name>
<evidence type="ECO:0000313" key="2">
    <source>
        <dbReference type="EMBL" id="CAK9236971.1"/>
    </source>
</evidence>
<feature type="compositionally biased region" description="Acidic residues" evidence="1">
    <location>
        <begin position="120"/>
        <end position="134"/>
    </location>
</feature>
<protein>
    <submittedName>
        <fullName evidence="2">Uncharacterized protein</fullName>
    </submittedName>
</protein>
<organism evidence="2 3">
    <name type="scientific">Sphagnum troendelagicum</name>
    <dbReference type="NCBI Taxonomy" id="128251"/>
    <lineage>
        <taxon>Eukaryota</taxon>
        <taxon>Viridiplantae</taxon>
        <taxon>Streptophyta</taxon>
        <taxon>Embryophyta</taxon>
        <taxon>Bryophyta</taxon>
        <taxon>Sphagnophytina</taxon>
        <taxon>Sphagnopsida</taxon>
        <taxon>Sphagnales</taxon>
        <taxon>Sphagnaceae</taxon>
        <taxon>Sphagnum</taxon>
    </lineage>
</organism>
<feature type="region of interest" description="Disordered" evidence="1">
    <location>
        <begin position="1"/>
        <end position="21"/>
    </location>
</feature>
<reference evidence="2" key="1">
    <citation type="submission" date="2024-02" db="EMBL/GenBank/DDBJ databases">
        <authorList>
            <consortium name="ELIXIR-Norway"/>
            <consortium name="Elixir Norway"/>
        </authorList>
    </citation>
    <scope>NUCLEOTIDE SEQUENCE</scope>
</reference>
<dbReference type="EMBL" id="OZ019901">
    <property type="protein sequence ID" value="CAK9236971.1"/>
    <property type="molecule type" value="Genomic_DNA"/>
</dbReference>
<evidence type="ECO:0000256" key="1">
    <source>
        <dbReference type="SAM" id="MobiDB-lite"/>
    </source>
</evidence>
<gene>
    <name evidence="2" type="ORF">CSSPTR1EN2_LOCUS23371</name>
</gene>
<accession>A0ABP0V3H8</accession>
<feature type="compositionally biased region" description="Low complexity" evidence="1">
    <location>
        <begin position="8"/>
        <end position="21"/>
    </location>
</feature>
<dbReference type="PANTHER" id="PTHR33401:SF13">
    <property type="entry name" value="EXPRESSED PROTEIN"/>
    <property type="match status" value="1"/>
</dbReference>
<dbReference type="Proteomes" id="UP001497512">
    <property type="component" value="Chromosome 9"/>
</dbReference>
<dbReference type="PANTHER" id="PTHR33401">
    <property type="entry name" value="LIGHT-HARVESTING COMPLEX-LIKE PROTEIN OHP2, CHLOROPLASTIC"/>
    <property type="match status" value="1"/>
</dbReference>
<feature type="region of interest" description="Disordered" evidence="1">
    <location>
        <begin position="36"/>
        <end position="67"/>
    </location>
</feature>
<feature type="region of interest" description="Disordered" evidence="1">
    <location>
        <begin position="111"/>
        <end position="144"/>
    </location>
</feature>
<proteinExistence type="predicted"/>
<sequence>MAPSAPVTLAPPTASLPSAATAAAAAAEPPFVINGHSEVPTVKLPGKSNLKHSSSSSSSASYATNGGCVSRSEADLLSNSEAGADYPGDVVLAEPEKRHCKVQWSDNFGQDLIQVHEFEPSDSGDSEDDDDDGESSQACTCVIQ</sequence>